<protein>
    <submittedName>
        <fullName evidence="2">Uncharacterized protein</fullName>
    </submittedName>
</protein>
<dbReference type="RefSeq" id="XP_002777177.1">
    <property type="nucleotide sequence ID" value="XM_002777131.1"/>
</dbReference>
<accession>C5L2S8</accession>
<dbReference type="AlphaFoldDB" id="C5L2S8"/>
<dbReference type="EMBL" id="GG678662">
    <property type="protein sequence ID" value="EER08993.1"/>
    <property type="molecule type" value="Genomic_DNA"/>
</dbReference>
<dbReference type="Proteomes" id="UP000007800">
    <property type="component" value="Unassembled WGS sequence"/>
</dbReference>
<keyword evidence="1" id="KW-0812">Transmembrane</keyword>
<sequence length="69" mass="7778">MLLMNDDISLSPLVVYFTNFNDRIFYHYLCSWFIFDLLACLPLIATTVPDFNTVFGCSSGGFLNAKLAS</sequence>
<dbReference type="InParanoid" id="C5L2S8"/>
<dbReference type="OrthoDB" id="426293at2759"/>
<gene>
    <name evidence="2" type="ORF">Pmar_PMAR009985</name>
</gene>
<keyword evidence="3" id="KW-1185">Reference proteome</keyword>
<evidence type="ECO:0000256" key="1">
    <source>
        <dbReference type="SAM" id="Phobius"/>
    </source>
</evidence>
<proteinExistence type="predicted"/>
<dbReference type="GeneID" id="9064979"/>
<keyword evidence="1" id="KW-0472">Membrane</keyword>
<name>C5L2S8_PERM5</name>
<feature type="transmembrane region" description="Helical" evidence="1">
    <location>
        <begin position="25"/>
        <end position="45"/>
    </location>
</feature>
<keyword evidence="1" id="KW-1133">Transmembrane helix</keyword>
<organism evidence="3">
    <name type="scientific">Perkinsus marinus (strain ATCC 50983 / TXsc)</name>
    <dbReference type="NCBI Taxonomy" id="423536"/>
    <lineage>
        <taxon>Eukaryota</taxon>
        <taxon>Sar</taxon>
        <taxon>Alveolata</taxon>
        <taxon>Perkinsozoa</taxon>
        <taxon>Perkinsea</taxon>
        <taxon>Perkinsida</taxon>
        <taxon>Perkinsidae</taxon>
        <taxon>Perkinsus</taxon>
    </lineage>
</organism>
<evidence type="ECO:0000313" key="3">
    <source>
        <dbReference type="Proteomes" id="UP000007800"/>
    </source>
</evidence>
<reference evidence="2 3" key="1">
    <citation type="submission" date="2008-07" db="EMBL/GenBank/DDBJ databases">
        <authorList>
            <person name="El-Sayed N."/>
            <person name="Caler E."/>
            <person name="Inman J."/>
            <person name="Amedeo P."/>
            <person name="Hass B."/>
            <person name="Wortman J."/>
        </authorList>
    </citation>
    <scope>NUCLEOTIDE SEQUENCE [LARGE SCALE GENOMIC DNA]</scope>
    <source>
        <strain evidence="3">ATCC 50983 / TXsc</strain>
    </source>
</reference>
<evidence type="ECO:0000313" key="2">
    <source>
        <dbReference type="EMBL" id="EER08993.1"/>
    </source>
</evidence>